<dbReference type="Proteomes" id="UP000593574">
    <property type="component" value="Unassembled WGS sequence"/>
</dbReference>
<organism evidence="2 3">
    <name type="scientific">Gossypium laxum</name>
    <dbReference type="NCBI Taxonomy" id="34288"/>
    <lineage>
        <taxon>Eukaryota</taxon>
        <taxon>Viridiplantae</taxon>
        <taxon>Streptophyta</taxon>
        <taxon>Embryophyta</taxon>
        <taxon>Tracheophyta</taxon>
        <taxon>Spermatophyta</taxon>
        <taxon>Magnoliopsida</taxon>
        <taxon>eudicotyledons</taxon>
        <taxon>Gunneridae</taxon>
        <taxon>Pentapetalae</taxon>
        <taxon>rosids</taxon>
        <taxon>malvids</taxon>
        <taxon>Malvales</taxon>
        <taxon>Malvaceae</taxon>
        <taxon>Malvoideae</taxon>
        <taxon>Gossypium</taxon>
    </lineage>
</organism>
<keyword evidence="1" id="KW-0732">Signal</keyword>
<name>A0A7J9AZF9_9ROSI</name>
<gene>
    <name evidence="2" type="ORF">Golax_004529</name>
</gene>
<sequence>MAPPNQVCLVSNIFLVIFSHSSLSKSPVLPNANIPLPKVKTSLLVATSKLVGNFCNYKSIGNSSFCLEALSTTEAVVAKDSTQLGTLIMKLVEANAKATLIIYNEMIKKPKLVDDLQTANYDVIVIDLEITYCEKELLDAKVQAPRILFGN</sequence>
<evidence type="ECO:0008006" key="4">
    <source>
        <dbReference type="Google" id="ProtNLM"/>
    </source>
</evidence>
<dbReference type="SUPFAM" id="SSF101148">
    <property type="entry name" value="Plant invertase/pectin methylesterase inhibitor"/>
    <property type="match status" value="1"/>
</dbReference>
<evidence type="ECO:0000313" key="3">
    <source>
        <dbReference type="Proteomes" id="UP000593574"/>
    </source>
</evidence>
<dbReference type="EMBL" id="JABEZV010437701">
    <property type="protein sequence ID" value="MBA0729466.1"/>
    <property type="molecule type" value="Genomic_DNA"/>
</dbReference>
<dbReference type="AlphaFoldDB" id="A0A7J9AZF9"/>
<evidence type="ECO:0000256" key="1">
    <source>
        <dbReference type="SAM" id="SignalP"/>
    </source>
</evidence>
<protein>
    <recommendedName>
        <fullName evidence="4">Pectinesterase inhibitor domain-containing protein</fullName>
    </recommendedName>
</protein>
<reference evidence="2 3" key="1">
    <citation type="journal article" date="2019" name="Genome Biol. Evol.">
        <title>Insights into the evolution of the New World diploid cottons (Gossypium, subgenus Houzingenia) based on genome sequencing.</title>
        <authorList>
            <person name="Grover C.E."/>
            <person name="Arick M.A. 2nd"/>
            <person name="Thrash A."/>
            <person name="Conover J.L."/>
            <person name="Sanders W.S."/>
            <person name="Peterson D.G."/>
            <person name="Frelichowski J.E."/>
            <person name="Scheffler J.A."/>
            <person name="Scheffler B.E."/>
            <person name="Wendel J.F."/>
        </authorList>
    </citation>
    <scope>NUCLEOTIDE SEQUENCE [LARGE SCALE GENOMIC DNA]</scope>
    <source>
        <strain evidence="2">4</strain>
        <tissue evidence="2">Leaf</tissue>
    </source>
</reference>
<comment type="caution">
    <text evidence="2">The sequence shown here is derived from an EMBL/GenBank/DDBJ whole genome shotgun (WGS) entry which is preliminary data.</text>
</comment>
<dbReference type="InterPro" id="IPR035513">
    <property type="entry name" value="Invertase/methylesterase_inhib"/>
</dbReference>
<feature type="signal peptide" evidence="1">
    <location>
        <begin position="1"/>
        <end position="24"/>
    </location>
</feature>
<evidence type="ECO:0000313" key="2">
    <source>
        <dbReference type="EMBL" id="MBA0729466.1"/>
    </source>
</evidence>
<proteinExistence type="predicted"/>
<feature type="chain" id="PRO_5029747638" description="Pectinesterase inhibitor domain-containing protein" evidence="1">
    <location>
        <begin position="25"/>
        <end position="151"/>
    </location>
</feature>
<accession>A0A7J9AZF9</accession>
<keyword evidence="3" id="KW-1185">Reference proteome</keyword>